<dbReference type="Pfam" id="PF01266">
    <property type="entry name" value="DAO"/>
    <property type="match status" value="1"/>
</dbReference>
<dbReference type="UniPathway" id="UPA00060"/>
<dbReference type="OrthoDB" id="9790035at2"/>
<reference evidence="5 6" key="1">
    <citation type="submission" date="2016-12" db="EMBL/GenBank/DDBJ databases">
        <authorList>
            <person name="Song W.-J."/>
            <person name="Kurnit D.M."/>
        </authorList>
    </citation>
    <scope>NUCLEOTIDE SEQUENCE [LARGE SCALE GENOMIC DNA]</scope>
    <source>
        <strain evidence="5 6">DSM 19599</strain>
    </source>
</reference>
<dbReference type="SUPFAM" id="SSF51905">
    <property type="entry name" value="FAD/NAD(P)-binding domain"/>
    <property type="match status" value="1"/>
</dbReference>
<dbReference type="GO" id="GO:0009228">
    <property type="term" value="P:thiamine biosynthetic process"/>
    <property type="evidence" value="ECO:0007669"/>
    <property type="project" value="UniProtKB-KW"/>
</dbReference>
<protein>
    <submittedName>
        <fullName evidence="5">Glycine oxidase</fullName>
    </submittedName>
</protein>
<dbReference type="PANTHER" id="PTHR13847">
    <property type="entry name" value="SARCOSINE DEHYDROGENASE-RELATED"/>
    <property type="match status" value="1"/>
</dbReference>
<dbReference type="Gene3D" id="3.30.9.10">
    <property type="entry name" value="D-Amino Acid Oxidase, subunit A, domain 2"/>
    <property type="match status" value="1"/>
</dbReference>
<dbReference type="GO" id="GO:0016491">
    <property type="term" value="F:oxidoreductase activity"/>
    <property type="evidence" value="ECO:0007669"/>
    <property type="project" value="UniProtKB-KW"/>
</dbReference>
<name>A0A1M7ZQY9_9HYPH</name>
<dbReference type="EMBL" id="FRXO01000012">
    <property type="protein sequence ID" value="SHO67242.1"/>
    <property type="molecule type" value="Genomic_DNA"/>
</dbReference>
<keyword evidence="3" id="KW-0560">Oxidoreductase</keyword>
<dbReference type="PANTHER" id="PTHR13847:SF289">
    <property type="entry name" value="GLYCINE OXIDASE"/>
    <property type="match status" value="1"/>
</dbReference>
<evidence type="ECO:0000313" key="5">
    <source>
        <dbReference type="EMBL" id="SHO67242.1"/>
    </source>
</evidence>
<accession>A0A1M7ZQY9</accession>
<dbReference type="InterPro" id="IPR006076">
    <property type="entry name" value="FAD-dep_OxRdtase"/>
</dbReference>
<comment type="pathway">
    <text evidence="1">Cofactor biosynthesis; thiamine diphosphate biosynthesis.</text>
</comment>
<dbReference type="InterPro" id="IPR036188">
    <property type="entry name" value="FAD/NAD-bd_sf"/>
</dbReference>
<dbReference type="GO" id="GO:0050660">
    <property type="term" value="F:flavin adenine dinucleotide binding"/>
    <property type="evidence" value="ECO:0007669"/>
    <property type="project" value="InterPro"/>
</dbReference>
<keyword evidence="6" id="KW-1185">Reference proteome</keyword>
<evidence type="ECO:0000256" key="1">
    <source>
        <dbReference type="ARBA" id="ARBA00004948"/>
    </source>
</evidence>
<sequence length="331" mass="36114">MRCLVVGAGVAGLTTALSLVERGATVEVVDRGSHLGARSCSWFAGGMLAPWCERESADEAVLRRGLAALAWWRERFPETVAAGTLVVAPARDGAELERFSRRTSGFDMVGPDAIATLEPALAGRFSRGLHFPHEGHLDPRRALAALARRLAEAGVPIRFDTDVTDFAIDADRIFDCRGFAAREQRPPLTPASALRGVKGEMLLVRSTEVRLSRPVRLLHPRMPLYVVPRADGLFMIGATMIESEERGRITARSMMELLGGAFALHPAFGEAEIVEVGTDVRPAYPDNLPAVDVDGRTIRINGLYRHGFLLSPWCARRAVAAAYGEPWEDHE</sequence>
<dbReference type="SUPFAM" id="SSF54373">
    <property type="entry name" value="FAD-linked reductases, C-terminal domain"/>
    <property type="match status" value="1"/>
</dbReference>
<feature type="domain" description="FAD dependent oxidoreductase" evidence="4">
    <location>
        <begin position="3"/>
        <end position="318"/>
    </location>
</feature>
<dbReference type="InterPro" id="IPR012727">
    <property type="entry name" value="Gly_oxidase_ThiO"/>
</dbReference>
<dbReference type="RefSeq" id="WP_073631869.1">
    <property type="nucleotide sequence ID" value="NZ_FRXO01000012.1"/>
</dbReference>
<dbReference type="Gene3D" id="3.50.50.60">
    <property type="entry name" value="FAD/NAD(P)-binding domain"/>
    <property type="match status" value="1"/>
</dbReference>
<dbReference type="GO" id="GO:0009229">
    <property type="term" value="P:thiamine diphosphate biosynthetic process"/>
    <property type="evidence" value="ECO:0007669"/>
    <property type="project" value="UniProtKB-UniPathway"/>
</dbReference>
<evidence type="ECO:0000256" key="3">
    <source>
        <dbReference type="ARBA" id="ARBA00023002"/>
    </source>
</evidence>
<dbReference type="AlphaFoldDB" id="A0A1M7ZQY9"/>
<dbReference type="Proteomes" id="UP000186406">
    <property type="component" value="Unassembled WGS sequence"/>
</dbReference>
<dbReference type="GO" id="GO:0005737">
    <property type="term" value="C:cytoplasm"/>
    <property type="evidence" value="ECO:0007669"/>
    <property type="project" value="TreeGrafter"/>
</dbReference>
<evidence type="ECO:0000313" key="6">
    <source>
        <dbReference type="Proteomes" id="UP000186406"/>
    </source>
</evidence>
<evidence type="ECO:0000259" key="4">
    <source>
        <dbReference type="Pfam" id="PF01266"/>
    </source>
</evidence>
<dbReference type="STRING" id="1123029.SAMN02745172_03917"/>
<keyword evidence="2" id="KW-0784">Thiamine biosynthesis</keyword>
<organism evidence="5 6">
    <name type="scientific">Pseudoxanthobacter soli DSM 19599</name>
    <dbReference type="NCBI Taxonomy" id="1123029"/>
    <lineage>
        <taxon>Bacteria</taxon>
        <taxon>Pseudomonadati</taxon>
        <taxon>Pseudomonadota</taxon>
        <taxon>Alphaproteobacteria</taxon>
        <taxon>Hyphomicrobiales</taxon>
        <taxon>Segnochrobactraceae</taxon>
        <taxon>Pseudoxanthobacter</taxon>
    </lineage>
</organism>
<evidence type="ECO:0000256" key="2">
    <source>
        <dbReference type="ARBA" id="ARBA00022977"/>
    </source>
</evidence>
<dbReference type="NCBIfam" id="TIGR02352">
    <property type="entry name" value="thiamin_ThiO"/>
    <property type="match status" value="1"/>
</dbReference>
<proteinExistence type="predicted"/>
<gene>
    <name evidence="5" type="ORF">SAMN02745172_03917</name>
</gene>